<accession>A0ABY4W173</accession>
<dbReference type="Gene3D" id="3.40.50.150">
    <property type="entry name" value="Vaccinia Virus protein VP39"/>
    <property type="match status" value="1"/>
</dbReference>
<dbReference type="SUPFAM" id="SSF53335">
    <property type="entry name" value="S-adenosyl-L-methionine-dependent methyltransferases"/>
    <property type="match status" value="1"/>
</dbReference>
<dbReference type="GO" id="GO:0032259">
    <property type="term" value="P:methylation"/>
    <property type="evidence" value="ECO:0007669"/>
    <property type="project" value="UniProtKB-KW"/>
</dbReference>
<dbReference type="Pfam" id="PF13649">
    <property type="entry name" value="Methyltransf_25"/>
    <property type="match status" value="1"/>
</dbReference>
<name>A0ABY4W173_9PROT</name>
<feature type="domain" description="Methyltransferase" evidence="1">
    <location>
        <begin position="21"/>
        <end position="105"/>
    </location>
</feature>
<dbReference type="InterPro" id="IPR041698">
    <property type="entry name" value="Methyltransf_25"/>
</dbReference>
<dbReference type="EMBL" id="CP098747">
    <property type="protein sequence ID" value="USG60712.1"/>
    <property type="molecule type" value="Genomic_DNA"/>
</dbReference>
<dbReference type="GO" id="GO:0008168">
    <property type="term" value="F:methyltransferase activity"/>
    <property type="evidence" value="ECO:0007669"/>
    <property type="project" value="UniProtKB-KW"/>
</dbReference>
<dbReference type="Proteomes" id="UP001056291">
    <property type="component" value="Chromosome"/>
</dbReference>
<keyword evidence="2" id="KW-0489">Methyltransferase</keyword>
<dbReference type="InterPro" id="IPR029063">
    <property type="entry name" value="SAM-dependent_MTases_sf"/>
</dbReference>
<dbReference type="CDD" id="cd02440">
    <property type="entry name" value="AdoMet_MTases"/>
    <property type="match status" value="1"/>
</dbReference>
<sequence length="169" mass="19192">MKHVSPWVRKYSSLFPKEHPILDVACGNGRHSFFMHELGHDVFATDRDVAAINATQIPVDISIIEADLERQPWPFSTQIFSGVIVVNYLWRPLFQDIIDCLAPGGVLLYDTFAQGNEKYGRPRNPDFLLAPEELNNLCRQNFDILEYFHGAIKGPKPAMRQSIAAIKKP</sequence>
<evidence type="ECO:0000313" key="2">
    <source>
        <dbReference type="EMBL" id="USG60712.1"/>
    </source>
</evidence>
<proteinExistence type="predicted"/>
<evidence type="ECO:0000313" key="3">
    <source>
        <dbReference type="Proteomes" id="UP001056291"/>
    </source>
</evidence>
<gene>
    <name evidence="2" type="ORF">NBZ79_16245</name>
</gene>
<keyword evidence="3" id="KW-1185">Reference proteome</keyword>
<organism evidence="2 3">
    <name type="scientific">Sneathiella marina</name>
    <dbReference type="NCBI Taxonomy" id="2950108"/>
    <lineage>
        <taxon>Bacteria</taxon>
        <taxon>Pseudomonadati</taxon>
        <taxon>Pseudomonadota</taxon>
        <taxon>Alphaproteobacteria</taxon>
        <taxon>Sneathiellales</taxon>
        <taxon>Sneathiellaceae</taxon>
        <taxon>Sneathiella</taxon>
    </lineage>
</organism>
<protein>
    <submittedName>
        <fullName evidence="2">Class I SAM-dependent methyltransferase</fullName>
    </submittedName>
</protein>
<dbReference type="RefSeq" id="WP_251933592.1">
    <property type="nucleotide sequence ID" value="NZ_CP098747.1"/>
</dbReference>
<reference evidence="2" key="1">
    <citation type="submission" date="2022-06" db="EMBL/GenBank/DDBJ databases">
        <title>Sneathiella actinostolidae sp. nov., isolated from a sea anemonein the Western Pacific Ocean.</title>
        <authorList>
            <person name="Wei M.J."/>
        </authorList>
    </citation>
    <scope>NUCLEOTIDE SEQUENCE</scope>
    <source>
        <strain evidence="2">PHK-P5</strain>
    </source>
</reference>
<keyword evidence="2" id="KW-0808">Transferase</keyword>
<evidence type="ECO:0000259" key="1">
    <source>
        <dbReference type="Pfam" id="PF13649"/>
    </source>
</evidence>